<evidence type="ECO:0000313" key="2">
    <source>
        <dbReference type="Proteomes" id="UP000240883"/>
    </source>
</evidence>
<gene>
    <name evidence="1" type="ORF">BS50DRAFT_54416</name>
</gene>
<accession>A0A2T2NIL9</accession>
<organism evidence="1 2">
    <name type="scientific">Corynespora cassiicola Philippines</name>
    <dbReference type="NCBI Taxonomy" id="1448308"/>
    <lineage>
        <taxon>Eukaryota</taxon>
        <taxon>Fungi</taxon>
        <taxon>Dikarya</taxon>
        <taxon>Ascomycota</taxon>
        <taxon>Pezizomycotina</taxon>
        <taxon>Dothideomycetes</taxon>
        <taxon>Pleosporomycetidae</taxon>
        <taxon>Pleosporales</taxon>
        <taxon>Corynesporascaceae</taxon>
        <taxon>Corynespora</taxon>
    </lineage>
</organism>
<keyword evidence="2" id="KW-1185">Reference proteome</keyword>
<sequence>MPCPVSHGDNHELRKPNRRKVLASNRRCTSETQAPISLGERSECDSDRNAIGCGAPTGCRCHAQALIGKQYILDLGGFLAMLVQPRPSYYSSTGGCASLMDGSGVVVHPCRGSTENFVFRRIASVRCRQGTACWAKCILTTGYLQKMIALEPNCGVA</sequence>
<dbReference type="AlphaFoldDB" id="A0A2T2NIL9"/>
<proteinExistence type="predicted"/>
<reference evidence="1 2" key="1">
    <citation type="journal article" date="2018" name="Front. Microbiol.">
        <title>Genome-Wide Analysis of Corynespora cassiicola Leaf Fall Disease Putative Effectors.</title>
        <authorList>
            <person name="Lopez D."/>
            <person name="Ribeiro S."/>
            <person name="Label P."/>
            <person name="Fumanal B."/>
            <person name="Venisse J.S."/>
            <person name="Kohler A."/>
            <person name="de Oliveira R.R."/>
            <person name="Labutti K."/>
            <person name="Lipzen A."/>
            <person name="Lail K."/>
            <person name="Bauer D."/>
            <person name="Ohm R.A."/>
            <person name="Barry K.W."/>
            <person name="Spatafora J."/>
            <person name="Grigoriev I.V."/>
            <person name="Martin F.M."/>
            <person name="Pujade-Renaud V."/>
        </authorList>
    </citation>
    <scope>NUCLEOTIDE SEQUENCE [LARGE SCALE GENOMIC DNA]</scope>
    <source>
        <strain evidence="1 2">Philippines</strain>
    </source>
</reference>
<dbReference type="Proteomes" id="UP000240883">
    <property type="component" value="Unassembled WGS sequence"/>
</dbReference>
<protein>
    <submittedName>
        <fullName evidence="1">Uncharacterized protein</fullName>
    </submittedName>
</protein>
<name>A0A2T2NIL9_CORCC</name>
<dbReference type="EMBL" id="KZ678137">
    <property type="protein sequence ID" value="PSN65273.1"/>
    <property type="molecule type" value="Genomic_DNA"/>
</dbReference>
<evidence type="ECO:0000313" key="1">
    <source>
        <dbReference type="EMBL" id="PSN65273.1"/>
    </source>
</evidence>